<evidence type="ECO:0000313" key="1">
    <source>
        <dbReference type="EMBL" id="RIB15108.1"/>
    </source>
</evidence>
<gene>
    <name evidence="1" type="ORF">C2G38_2193223</name>
</gene>
<dbReference type="EMBL" id="QKWP01000771">
    <property type="protein sequence ID" value="RIB15108.1"/>
    <property type="molecule type" value="Genomic_DNA"/>
</dbReference>
<dbReference type="Proteomes" id="UP000266673">
    <property type="component" value="Unassembled WGS sequence"/>
</dbReference>
<protein>
    <submittedName>
        <fullName evidence="1">Uncharacterized protein</fullName>
    </submittedName>
</protein>
<organism evidence="1 2">
    <name type="scientific">Gigaspora rosea</name>
    <dbReference type="NCBI Taxonomy" id="44941"/>
    <lineage>
        <taxon>Eukaryota</taxon>
        <taxon>Fungi</taxon>
        <taxon>Fungi incertae sedis</taxon>
        <taxon>Mucoromycota</taxon>
        <taxon>Glomeromycotina</taxon>
        <taxon>Glomeromycetes</taxon>
        <taxon>Diversisporales</taxon>
        <taxon>Gigasporaceae</taxon>
        <taxon>Gigaspora</taxon>
    </lineage>
</organism>
<evidence type="ECO:0000313" key="2">
    <source>
        <dbReference type="Proteomes" id="UP000266673"/>
    </source>
</evidence>
<comment type="caution">
    <text evidence="1">The sequence shown here is derived from an EMBL/GenBank/DDBJ whole genome shotgun (WGS) entry which is preliminary data.</text>
</comment>
<dbReference type="AlphaFoldDB" id="A0A397V0I9"/>
<proteinExistence type="predicted"/>
<accession>A0A397V0I9</accession>
<reference evidence="1 2" key="1">
    <citation type="submission" date="2018-06" db="EMBL/GenBank/DDBJ databases">
        <title>Comparative genomics reveals the genomic features of Rhizophagus irregularis, R. cerebriforme, R. diaphanum and Gigaspora rosea, and their symbiotic lifestyle signature.</title>
        <authorList>
            <person name="Morin E."/>
            <person name="San Clemente H."/>
            <person name="Chen E.C.H."/>
            <person name="De La Providencia I."/>
            <person name="Hainaut M."/>
            <person name="Kuo A."/>
            <person name="Kohler A."/>
            <person name="Murat C."/>
            <person name="Tang N."/>
            <person name="Roy S."/>
            <person name="Loubradou J."/>
            <person name="Henrissat B."/>
            <person name="Grigoriev I.V."/>
            <person name="Corradi N."/>
            <person name="Roux C."/>
            <person name="Martin F.M."/>
        </authorList>
    </citation>
    <scope>NUCLEOTIDE SEQUENCE [LARGE SCALE GENOMIC DNA]</scope>
    <source>
        <strain evidence="1 2">DAOM 194757</strain>
    </source>
</reference>
<keyword evidence="2" id="KW-1185">Reference proteome</keyword>
<dbReference type="OrthoDB" id="2382068at2759"/>
<name>A0A397V0I9_9GLOM</name>
<sequence>MTIVSSMASQSWESADETVKAEYRRIAKEALRVRNEMYCESLRRKKNKQNQILELTEFIEKNLKELNVRMFNYLHFRELKLIGSWGYVNVCSVKFYRKQHEVKSLRNTLRLEHKEAMPSIHEVINHN</sequence>